<evidence type="ECO:0000256" key="1">
    <source>
        <dbReference type="SAM" id="MobiDB-lite"/>
    </source>
</evidence>
<evidence type="ECO:0000313" key="4">
    <source>
        <dbReference type="Proteomes" id="UP000030765"/>
    </source>
</evidence>
<proteinExistence type="predicted"/>
<feature type="compositionally biased region" description="Polar residues" evidence="1">
    <location>
        <begin position="26"/>
        <end position="35"/>
    </location>
</feature>
<keyword evidence="4" id="KW-1185">Reference proteome</keyword>
<evidence type="ECO:0000313" key="2">
    <source>
        <dbReference type="EMBL" id="KFB49664.1"/>
    </source>
</evidence>
<organism evidence="2">
    <name type="scientific">Anopheles sinensis</name>
    <name type="common">Mosquito</name>
    <dbReference type="NCBI Taxonomy" id="74873"/>
    <lineage>
        <taxon>Eukaryota</taxon>
        <taxon>Metazoa</taxon>
        <taxon>Ecdysozoa</taxon>
        <taxon>Arthropoda</taxon>
        <taxon>Hexapoda</taxon>
        <taxon>Insecta</taxon>
        <taxon>Pterygota</taxon>
        <taxon>Neoptera</taxon>
        <taxon>Endopterygota</taxon>
        <taxon>Diptera</taxon>
        <taxon>Nematocera</taxon>
        <taxon>Culicoidea</taxon>
        <taxon>Culicidae</taxon>
        <taxon>Anophelinae</taxon>
        <taxon>Anopheles</taxon>
    </lineage>
</organism>
<reference evidence="2 4" key="1">
    <citation type="journal article" date="2014" name="BMC Genomics">
        <title>Genome sequence of Anopheles sinensis provides insight into genetics basis of mosquito competence for malaria parasites.</title>
        <authorList>
            <person name="Zhou D."/>
            <person name="Zhang D."/>
            <person name="Ding G."/>
            <person name="Shi L."/>
            <person name="Hou Q."/>
            <person name="Ye Y."/>
            <person name="Xu Y."/>
            <person name="Zhou H."/>
            <person name="Xiong C."/>
            <person name="Li S."/>
            <person name="Yu J."/>
            <person name="Hong S."/>
            <person name="Yu X."/>
            <person name="Zou P."/>
            <person name="Chen C."/>
            <person name="Chang X."/>
            <person name="Wang W."/>
            <person name="Lv Y."/>
            <person name="Sun Y."/>
            <person name="Ma L."/>
            <person name="Shen B."/>
            <person name="Zhu C."/>
        </authorList>
    </citation>
    <scope>NUCLEOTIDE SEQUENCE [LARGE SCALE GENOMIC DNA]</scope>
</reference>
<dbReference type="Proteomes" id="UP000030765">
    <property type="component" value="Unassembled WGS sequence"/>
</dbReference>
<dbReference type="EMBL" id="ATLV01023815">
    <property type="status" value="NOT_ANNOTATED_CDS"/>
    <property type="molecule type" value="Genomic_DNA"/>
</dbReference>
<feature type="region of interest" description="Disordered" evidence="1">
    <location>
        <begin position="1"/>
        <end position="60"/>
    </location>
</feature>
<name>A0A084WHH0_ANOSI</name>
<evidence type="ECO:0000313" key="3">
    <source>
        <dbReference type="EnsemblMetazoa" id="ASIC017793-PA"/>
    </source>
</evidence>
<protein>
    <submittedName>
        <fullName evidence="2 3">Membrane protein</fullName>
    </submittedName>
</protein>
<sequence length="146" mass="15842">MDENGTGAHLTSKNAAAQLPGCQKLTPKNENGTQQHDQKRHPPDAGVRGRSHPFLDALPPSIVCGSAGTKARNRINSILHRTTACLGGWPRRRDGTHPQAEAGMRKEMLLHFSSTRTLQLSTVVRTKKLVKYEPNGAEDGGEGLFV</sequence>
<reference evidence="3" key="2">
    <citation type="submission" date="2020-05" db="UniProtKB">
        <authorList>
            <consortium name="EnsemblMetazoa"/>
        </authorList>
    </citation>
    <scope>IDENTIFICATION</scope>
</reference>
<dbReference type="EnsemblMetazoa" id="ASIC017793-RA">
    <property type="protein sequence ID" value="ASIC017793-PA"/>
    <property type="gene ID" value="ASIC017793"/>
</dbReference>
<gene>
    <name evidence="2" type="ORF">ZHAS_00017793</name>
</gene>
<dbReference type="AlphaFoldDB" id="A0A084WHH0"/>
<dbReference type="VEuPathDB" id="VectorBase:ASIC017793"/>
<dbReference type="EMBL" id="KE525347">
    <property type="protein sequence ID" value="KFB49664.1"/>
    <property type="molecule type" value="Genomic_DNA"/>
</dbReference>
<accession>A0A084WHH0</accession>